<proteinExistence type="predicted"/>
<keyword evidence="10" id="KW-1185">Reference proteome</keyword>
<feature type="region of interest" description="Disordered" evidence="5">
    <location>
        <begin position="241"/>
        <end position="263"/>
    </location>
</feature>
<keyword evidence="3 6" id="KW-1133">Transmembrane helix</keyword>
<evidence type="ECO:0000256" key="4">
    <source>
        <dbReference type="ARBA" id="ARBA00023136"/>
    </source>
</evidence>
<feature type="region of interest" description="Disordered" evidence="5">
    <location>
        <begin position="469"/>
        <end position="494"/>
    </location>
</feature>
<feature type="compositionally biased region" description="Polar residues" evidence="5">
    <location>
        <begin position="414"/>
        <end position="440"/>
    </location>
</feature>
<evidence type="ECO:0000313" key="10">
    <source>
        <dbReference type="Proteomes" id="UP000799439"/>
    </source>
</evidence>
<dbReference type="Gene3D" id="1.20.1070.10">
    <property type="entry name" value="Rhodopsin 7-helix transmembrane proteins"/>
    <property type="match status" value="1"/>
</dbReference>
<feature type="transmembrane region" description="Helical" evidence="6">
    <location>
        <begin position="183"/>
        <end position="208"/>
    </location>
</feature>
<dbReference type="InterPro" id="IPR023041">
    <property type="entry name" value="Glucose_rcpt_Git3-like_N"/>
</dbReference>
<dbReference type="GO" id="GO:0005886">
    <property type="term" value="C:plasma membrane"/>
    <property type="evidence" value="ECO:0007669"/>
    <property type="project" value="TreeGrafter"/>
</dbReference>
<feature type="transmembrane region" description="Helical" evidence="6">
    <location>
        <begin position="585"/>
        <end position="608"/>
    </location>
</feature>
<gene>
    <name evidence="9" type="ORF">K461DRAFT_315121</name>
</gene>
<dbReference type="GO" id="GO:0007189">
    <property type="term" value="P:adenylate cyclase-activating G protein-coupled receptor signaling pathway"/>
    <property type="evidence" value="ECO:0007669"/>
    <property type="project" value="TreeGrafter"/>
</dbReference>
<feature type="transmembrane region" description="Helical" evidence="6">
    <location>
        <begin position="145"/>
        <end position="163"/>
    </location>
</feature>
<feature type="region of interest" description="Disordered" evidence="5">
    <location>
        <begin position="303"/>
        <end position="334"/>
    </location>
</feature>
<accession>A0A9P4IWG8</accession>
<evidence type="ECO:0000256" key="6">
    <source>
        <dbReference type="SAM" id="Phobius"/>
    </source>
</evidence>
<dbReference type="OrthoDB" id="5368598at2759"/>
<feature type="domain" description="Glucose receptor Git3-like N-terminal" evidence="7">
    <location>
        <begin position="27"/>
        <end position="213"/>
    </location>
</feature>
<evidence type="ECO:0000256" key="2">
    <source>
        <dbReference type="ARBA" id="ARBA00022692"/>
    </source>
</evidence>
<feature type="compositionally biased region" description="Polar residues" evidence="5">
    <location>
        <begin position="380"/>
        <end position="390"/>
    </location>
</feature>
<feature type="compositionally biased region" description="Polar residues" evidence="5">
    <location>
        <begin position="350"/>
        <end position="359"/>
    </location>
</feature>
<keyword evidence="4 6" id="KW-0472">Membrane</keyword>
<evidence type="ECO:0000259" key="7">
    <source>
        <dbReference type="Pfam" id="PF11710"/>
    </source>
</evidence>
<evidence type="ECO:0000256" key="5">
    <source>
        <dbReference type="SAM" id="MobiDB-lite"/>
    </source>
</evidence>
<dbReference type="EMBL" id="ML996090">
    <property type="protein sequence ID" value="KAF2150114.1"/>
    <property type="molecule type" value="Genomic_DNA"/>
</dbReference>
<dbReference type="InterPro" id="IPR022596">
    <property type="entry name" value="GPR1/2/3_C"/>
</dbReference>
<evidence type="ECO:0000259" key="8">
    <source>
        <dbReference type="Pfam" id="PF11970"/>
    </source>
</evidence>
<feature type="transmembrane region" description="Helical" evidence="6">
    <location>
        <begin position="31"/>
        <end position="52"/>
    </location>
</feature>
<dbReference type="Proteomes" id="UP000799439">
    <property type="component" value="Unassembled WGS sequence"/>
</dbReference>
<feature type="transmembrane region" description="Helical" evidence="6">
    <location>
        <begin position="106"/>
        <end position="124"/>
    </location>
</feature>
<dbReference type="AlphaFoldDB" id="A0A9P4IWG8"/>
<keyword evidence="2 6" id="KW-0812">Transmembrane</keyword>
<sequence>MVAITLLQRGLGSSPSSNPIYSDAAAQNVRILGVALSCLSLLSDVGALYWFYRMKKKFRHTLIMFLLVADLLKSINYIVFGSVVFAQGKIASKSHYCQANGLFNQYFTEITDLVILAIVVHMSVQILVPDTTAISEGGLHRYKKWVFAGIVCLPFVDACIAFSNKNGGYTAVGAFCNLPVRPFWYRLFLSWVPRYLIAMTILTLTIIVRFKVKGYQRKLAELQPAAAPVDVDEIVEEIIEEQDESDEEAPGSPAKHMDSLTADPEKQDMTIVTSIEFPPLPSEHEQFNAIDLRKFKRMSYKRRQLPPINTTGGADVDAPRTHSVGAPSIAPSSAVFSSPRRDLFATDMPNMSRQSTNLDLPTPISPITSKPAVGRRQSVADFSTMRSLSTEAVPPLTSRPRVERRRSLVDMSSPPRSGSVSRQSANLTSSADRMNSMPLSTRRSSIWDEIDASLEKKVNPNRMSIFTITASECPSSRPHSPERQSSPVRDSTYSASLARASRISKRQSKIYDIARRTMSIVSLRGVEPEEDPESPAAILRRRHRYIQRQTRFMMFYPALYILLWFFPFVLHAMQYSDKFAAHPPFALAVLNIISVTVFGLVNSVVFCLREKPWAMILDNVDGTVGGSLRTDPVVRAVKRYWNDVRGVEGDEMDFAG</sequence>
<dbReference type="PANTHER" id="PTHR23112:SF37">
    <property type="entry name" value="G PROTEIN-COUPLED RECEPTOR GPR1"/>
    <property type="match status" value="1"/>
</dbReference>
<evidence type="ECO:0000256" key="3">
    <source>
        <dbReference type="ARBA" id="ARBA00022989"/>
    </source>
</evidence>
<evidence type="ECO:0008006" key="11">
    <source>
        <dbReference type="Google" id="ProtNLM"/>
    </source>
</evidence>
<dbReference type="PANTHER" id="PTHR23112">
    <property type="entry name" value="G PROTEIN-COUPLED RECEPTOR 157-RELATED"/>
    <property type="match status" value="1"/>
</dbReference>
<organism evidence="9 10">
    <name type="scientific">Myriangium duriaei CBS 260.36</name>
    <dbReference type="NCBI Taxonomy" id="1168546"/>
    <lineage>
        <taxon>Eukaryota</taxon>
        <taxon>Fungi</taxon>
        <taxon>Dikarya</taxon>
        <taxon>Ascomycota</taxon>
        <taxon>Pezizomycotina</taxon>
        <taxon>Dothideomycetes</taxon>
        <taxon>Dothideomycetidae</taxon>
        <taxon>Myriangiales</taxon>
        <taxon>Myriangiaceae</taxon>
        <taxon>Myriangium</taxon>
    </lineage>
</organism>
<evidence type="ECO:0000256" key="1">
    <source>
        <dbReference type="ARBA" id="ARBA00004141"/>
    </source>
</evidence>
<comment type="caution">
    <text evidence="9">The sequence shown here is derived from an EMBL/GenBank/DDBJ whole genome shotgun (WGS) entry which is preliminary data.</text>
</comment>
<evidence type="ECO:0000313" key="9">
    <source>
        <dbReference type="EMBL" id="KAF2150114.1"/>
    </source>
</evidence>
<dbReference type="GO" id="GO:0004930">
    <property type="term" value="F:G protein-coupled receptor activity"/>
    <property type="evidence" value="ECO:0007669"/>
    <property type="project" value="TreeGrafter"/>
</dbReference>
<protein>
    <recommendedName>
        <fullName evidence="11">G-protein coupled receptors family 1 profile domain-containing protein</fullName>
    </recommendedName>
</protein>
<dbReference type="Pfam" id="PF11970">
    <property type="entry name" value="GPR_Gpa2_C"/>
    <property type="match status" value="1"/>
</dbReference>
<feature type="transmembrane region" description="Helical" evidence="6">
    <location>
        <begin position="64"/>
        <end position="86"/>
    </location>
</feature>
<feature type="domain" description="G protein-coupled receptor GPR1/2/3 C-terminal" evidence="8">
    <location>
        <begin position="541"/>
        <end position="613"/>
    </location>
</feature>
<feature type="region of interest" description="Disordered" evidence="5">
    <location>
        <begin position="350"/>
        <end position="440"/>
    </location>
</feature>
<feature type="transmembrane region" description="Helical" evidence="6">
    <location>
        <begin position="552"/>
        <end position="573"/>
    </location>
</feature>
<name>A0A9P4IWG8_9PEZI</name>
<comment type="subcellular location">
    <subcellularLocation>
        <location evidence="1">Membrane</location>
        <topology evidence="1">Multi-pass membrane protein</topology>
    </subcellularLocation>
</comment>
<reference evidence="9" key="1">
    <citation type="journal article" date="2020" name="Stud. Mycol.">
        <title>101 Dothideomycetes genomes: a test case for predicting lifestyles and emergence of pathogens.</title>
        <authorList>
            <person name="Haridas S."/>
            <person name="Albert R."/>
            <person name="Binder M."/>
            <person name="Bloem J."/>
            <person name="Labutti K."/>
            <person name="Salamov A."/>
            <person name="Andreopoulos B."/>
            <person name="Baker S."/>
            <person name="Barry K."/>
            <person name="Bills G."/>
            <person name="Bluhm B."/>
            <person name="Cannon C."/>
            <person name="Castanera R."/>
            <person name="Culley D."/>
            <person name="Daum C."/>
            <person name="Ezra D."/>
            <person name="Gonzalez J."/>
            <person name="Henrissat B."/>
            <person name="Kuo A."/>
            <person name="Liang C."/>
            <person name="Lipzen A."/>
            <person name="Lutzoni F."/>
            <person name="Magnuson J."/>
            <person name="Mondo S."/>
            <person name="Nolan M."/>
            <person name="Ohm R."/>
            <person name="Pangilinan J."/>
            <person name="Park H.-J."/>
            <person name="Ramirez L."/>
            <person name="Alfaro M."/>
            <person name="Sun H."/>
            <person name="Tritt A."/>
            <person name="Yoshinaga Y."/>
            <person name="Zwiers L.-H."/>
            <person name="Turgeon B."/>
            <person name="Goodwin S."/>
            <person name="Spatafora J."/>
            <person name="Crous P."/>
            <person name="Grigoriev I."/>
        </authorList>
    </citation>
    <scope>NUCLEOTIDE SEQUENCE</scope>
    <source>
        <strain evidence="9">CBS 260.36</strain>
    </source>
</reference>
<dbReference type="Pfam" id="PF11710">
    <property type="entry name" value="Git3"/>
    <property type="match status" value="1"/>
</dbReference>